<evidence type="ECO:0000256" key="2">
    <source>
        <dbReference type="ARBA" id="ARBA00012512"/>
    </source>
</evidence>
<organism evidence="9">
    <name type="scientific">viral metagenome</name>
    <dbReference type="NCBI Taxonomy" id="1070528"/>
    <lineage>
        <taxon>unclassified sequences</taxon>
        <taxon>metagenomes</taxon>
        <taxon>organismal metagenomes</taxon>
    </lineage>
</organism>
<dbReference type="Pfam" id="PF04777">
    <property type="entry name" value="Evr1_Alr"/>
    <property type="match status" value="1"/>
</dbReference>
<dbReference type="EMBL" id="MN738925">
    <property type="protein sequence ID" value="QHT31855.1"/>
    <property type="molecule type" value="Genomic_DNA"/>
</dbReference>
<keyword evidence="4" id="KW-0274">FAD</keyword>
<dbReference type="GO" id="GO:0016971">
    <property type="term" value="F:flavin-dependent sulfhydryl oxidase activity"/>
    <property type="evidence" value="ECO:0007669"/>
    <property type="project" value="InterPro"/>
</dbReference>
<dbReference type="InterPro" id="IPR039799">
    <property type="entry name" value="ALR/ERV"/>
</dbReference>
<dbReference type="Gene3D" id="1.20.120.310">
    <property type="entry name" value="ERV/ALR sulfhydryl oxidase domain"/>
    <property type="match status" value="1"/>
</dbReference>
<name>A0A6C0EX87_9ZZZZ</name>
<keyword evidence="6" id="KW-1015">Disulfide bond</keyword>
<dbReference type="SUPFAM" id="SSF69000">
    <property type="entry name" value="FAD-dependent thiol oxidase"/>
    <property type="match status" value="1"/>
</dbReference>
<evidence type="ECO:0000256" key="7">
    <source>
        <dbReference type="SAM" id="Phobius"/>
    </source>
</evidence>
<evidence type="ECO:0000256" key="6">
    <source>
        <dbReference type="ARBA" id="ARBA00023157"/>
    </source>
</evidence>
<keyword evidence="3" id="KW-0285">Flavoprotein</keyword>
<evidence type="ECO:0000256" key="1">
    <source>
        <dbReference type="ARBA" id="ARBA00001974"/>
    </source>
</evidence>
<dbReference type="GO" id="GO:0005739">
    <property type="term" value="C:mitochondrion"/>
    <property type="evidence" value="ECO:0007669"/>
    <property type="project" value="TreeGrafter"/>
</dbReference>
<reference evidence="9" key="1">
    <citation type="journal article" date="2020" name="Nature">
        <title>Giant virus diversity and host interactions through global metagenomics.</title>
        <authorList>
            <person name="Schulz F."/>
            <person name="Roux S."/>
            <person name="Paez-Espino D."/>
            <person name="Jungbluth S."/>
            <person name="Walsh D.A."/>
            <person name="Denef V.J."/>
            <person name="McMahon K.D."/>
            <person name="Konstantinidis K.T."/>
            <person name="Eloe-Fadrosh E.A."/>
            <person name="Kyrpides N.C."/>
            <person name="Woyke T."/>
        </authorList>
    </citation>
    <scope>NUCLEOTIDE SEQUENCE</scope>
    <source>
        <strain evidence="9">GVMAG-M-3300009155-48</strain>
    </source>
</reference>
<keyword evidence="7" id="KW-0812">Transmembrane</keyword>
<dbReference type="PANTHER" id="PTHR12645">
    <property type="entry name" value="ALR/ERV"/>
    <property type="match status" value="1"/>
</dbReference>
<proteinExistence type="predicted"/>
<evidence type="ECO:0000256" key="4">
    <source>
        <dbReference type="ARBA" id="ARBA00022827"/>
    </source>
</evidence>
<evidence type="ECO:0000256" key="5">
    <source>
        <dbReference type="ARBA" id="ARBA00023002"/>
    </source>
</evidence>
<feature type="transmembrane region" description="Helical" evidence="7">
    <location>
        <begin position="124"/>
        <end position="141"/>
    </location>
</feature>
<keyword evidence="7" id="KW-1133">Transmembrane helix</keyword>
<evidence type="ECO:0000313" key="9">
    <source>
        <dbReference type="EMBL" id="QHT31855.1"/>
    </source>
</evidence>
<evidence type="ECO:0000259" key="8">
    <source>
        <dbReference type="PROSITE" id="PS51324"/>
    </source>
</evidence>
<dbReference type="PROSITE" id="PS51324">
    <property type="entry name" value="ERV_ALR"/>
    <property type="match status" value="1"/>
</dbReference>
<comment type="cofactor">
    <cofactor evidence="1">
        <name>FAD</name>
        <dbReference type="ChEBI" id="CHEBI:57692"/>
    </cofactor>
</comment>
<protein>
    <recommendedName>
        <fullName evidence="2">thiol oxidase</fullName>
        <ecNumber evidence="2">1.8.3.2</ecNumber>
    </recommendedName>
</protein>
<dbReference type="InterPro" id="IPR036774">
    <property type="entry name" value="ERV/ALR_sulphydryl_oxid_sf"/>
</dbReference>
<keyword evidence="5" id="KW-0560">Oxidoreductase</keyword>
<dbReference type="GO" id="GO:0050660">
    <property type="term" value="F:flavin adenine dinucleotide binding"/>
    <property type="evidence" value="ECO:0007669"/>
    <property type="project" value="TreeGrafter"/>
</dbReference>
<dbReference type="InterPro" id="IPR017905">
    <property type="entry name" value="ERV/ALR_sulphydryl_oxidase"/>
</dbReference>
<dbReference type="AlphaFoldDB" id="A0A6C0EX87"/>
<feature type="domain" description="ERV/ALR sulfhydryl oxidase" evidence="8">
    <location>
        <begin position="1"/>
        <end position="103"/>
    </location>
</feature>
<dbReference type="PANTHER" id="PTHR12645:SF0">
    <property type="entry name" value="FAD-LINKED SULFHYDRYL OXIDASE ALR"/>
    <property type="match status" value="1"/>
</dbReference>
<dbReference type="EC" id="1.8.3.2" evidence="2"/>
<sequence>MLFDPNVWGPHYWFFLHTIAHSYPLTPNKVTKRKYYDFIQNLPLFIPNPEIGNKFSSLLDKYPVSPYLDNRDSFVRWMFFIHNKVNAILGKEQLLFEEAYDKYYSEYKPKQISLAEKFHIHKHYIHLAIILMCLFLIYMYYE</sequence>
<accession>A0A6C0EX87</accession>
<keyword evidence="7" id="KW-0472">Membrane</keyword>
<evidence type="ECO:0000256" key="3">
    <source>
        <dbReference type="ARBA" id="ARBA00022630"/>
    </source>
</evidence>